<keyword evidence="1" id="KW-0732">Signal</keyword>
<proteinExistence type="predicted"/>
<evidence type="ECO:0000313" key="3">
    <source>
        <dbReference type="Proteomes" id="UP001431776"/>
    </source>
</evidence>
<keyword evidence="3" id="KW-1185">Reference proteome</keyword>
<evidence type="ECO:0008006" key="4">
    <source>
        <dbReference type="Google" id="ProtNLM"/>
    </source>
</evidence>
<dbReference type="EMBL" id="JASCXX010000002">
    <property type="protein sequence ID" value="MDI6447740.1"/>
    <property type="molecule type" value="Genomic_DNA"/>
</dbReference>
<protein>
    <recommendedName>
        <fullName evidence="4">Cellulose-binding protein</fullName>
    </recommendedName>
</protein>
<evidence type="ECO:0000256" key="1">
    <source>
        <dbReference type="SAM" id="SignalP"/>
    </source>
</evidence>
<dbReference type="Proteomes" id="UP001431776">
    <property type="component" value="Unassembled WGS sequence"/>
</dbReference>
<name>A0AAW6TT14_9BACT</name>
<organism evidence="2 3">
    <name type="scientific">Anaerobaca lacustris</name>
    <dbReference type="NCBI Taxonomy" id="3044600"/>
    <lineage>
        <taxon>Bacteria</taxon>
        <taxon>Pseudomonadati</taxon>
        <taxon>Planctomycetota</taxon>
        <taxon>Phycisphaerae</taxon>
        <taxon>Sedimentisphaerales</taxon>
        <taxon>Anaerobacaceae</taxon>
        <taxon>Anaerobaca</taxon>
    </lineage>
</organism>
<dbReference type="RefSeq" id="WP_349243152.1">
    <property type="nucleotide sequence ID" value="NZ_JASCXX010000002.1"/>
</dbReference>
<sequence length="513" mass="57348">MRAKLLCIALLAAGHAACAAGAAPNDDASLGINLGGVTYWSSEIVFVDLFKHSQTFKSQAPGKGYAQGGPLDLTDDGYVRSLAAGGQFADSIVLSRPAMGYPEGIYTCLYEGRGKITFAYGVETVEGRPGRIRIRVKASQNLLTLRVTETDPSDPVRHIRVLLPGFEQTYDEQPFHPDFLERWERLSTLRFMDFQRTNGSEQTDWADRATPAFQTQGTDAGVALEYMIRLSNMLGADPWFCMPHMASDDYVRSFAEMVKAGLDPDLKIYVEYSNECWNGVFAQARYCRDKGKELGLSDNDYQAQLQYYSKRSVEIFGIWEEVFGGTDRLVRVLAAQSANPWTSEQVMDFERAYEHADALGIAPYFGNALGDPKRQDQVAQMTVDQVLDRCAEFIAEGNETIARQAELATQRGLRLVAYEGGQHLVGHGGAENNEKMMQLFHAANRHPRMKQLYLDYLAGWKQNGGTLMAIFSSMGTYSKWGSWGLLEYHGQPAAEAPKYQAVMQFLQDNPKWW</sequence>
<gene>
    <name evidence="2" type="ORF">QJ522_01695</name>
</gene>
<evidence type="ECO:0000313" key="2">
    <source>
        <dbReference type="EMBL" id="MDI6447740.1"/>
    </source>
</evidence>
<accession>A0AAW6TT14</accession>
<dbReference type="AlphaFoldDB" id="A0AAW6TT14"/>
<reference evidence="2" key="1">
    <citation type="submission" date="2023-05" db="EMBL/GenBank/DDBJ databases">
        <title>Anaerotaeda fermentans gen. nov., sp. nov., a novel anaerobic planctomycete of the new family within the order Sedimentisphaerales isolated from Taman Peninsula, Russia.</title>
        <authorList>
            <person name="Khomyakova M.A."/>
            <person name="Merkel A.Y."/>
            <person name="Slobodkin A.I."/>
        </authorList>
    </citation>
    <scope>NUCLEOTIDE SEQUENCE</scope>
    <source>
        <strain evidence="2">M17dextr</strain>
    </source>
</reference>
<feature type="chain" id="PRO_5043431586" description="Cellulose-binding protein" evidence="1">
    <location>
        <begin position="23"/>
        <end position="513"/>
    </location>
</feature>
<comment type="caution">
    <text evidence="2">The sequence shown here is derived from an EMBL/GenBank/DDBJ whole genome shotgun (WGS) entry which is preliminary data.</text>
</comment>
<feature type="signal peptide" evidence="1">
    <location>
        <begin position="1"/>
        <end position="22"/>
    </location>
</feature>